<dbReference type="EMBL" id="BKCJ011083844">
    <property type="protein sequence ID" value="GFC82322.1"/>
    <property type="molecule type" value="Genomic_DNA"/>
</dbReference>
<feature type="region of interest" description="Disordered" evidence="1">
    <location>
        <begin position="71"/>
        <end position="104"/>
    </location>
</feature>
<dbReference type="AlphaFoldDB" id="A0A699RE91"/>
<evidence type="ECO:0000313" key="2">
    <source>
        <dbReference type="EMBL" id="GFC82322.1"/>
    </source>
</evidence>
<proteinExistence type="predicted"/>
<protein>
    <submittedName>
        <fullName evidence="2">Uncharacterized protein</fullName>
    </submittedName>
</protein>
<name>A0A699RE91_TANCI</name>
<comment type="caution">
    <text evidence="2">The sequence shown here is derived from an EMBL/GenBank/DDBJ whole genome shotgun (WGS) entry which is preliminary data.</text>
</comment>
<reference evidence="2" key="1">
    <citation type="journal article" date="2019" name="Sci. Rep.">
        <title>Draft genome of Tanacetum cinerariifolium, the natural source of mosquito coil.</title>
        <authorList>
            <person name="Yamashiro T."/>
            <person name="Shiraishi A."/>
            <person name="Satake H."/>
            <person name="Nakayama K."/>
        </authorList>
    </citation>
    <scope>NUCLEOTIDE SEQUENCE</scope>
</reference>
<organism evidence="2">
    <name type="scientific">Tanacetum cinerariifolium</name>
    <name type="common">Dalmatian daisy</name>
    <name type="synonym">Chrysanthemum cinerariifolium</name>
    <dbReference type="NCBI Taxonomy" id="118510"/>
    <lineage>
        <taxon>Eukaryota</taxon>
        <taxon>Viridiplantae</taxon>
        <taxon>Streptophyta</taxon>
        <taxon>Embryophyta</taxon>
        <taxon>Tracheophyta</taxon>
        <taxon>Spermatophyta</taxon>
        <taxon>Magnoliopsida</taxon>
        <taxon>eudicotyledons</taxon>
        <taxon>Gunneridae</taxon>
        <taxon>Pentapetalae</taxon>
        <taxon>asterids</taxon>
        <taxon>campanulids</taxon>
        <taxon>Asterales</taxon>
        <taxon>Asteraceae</taxon>
        <taxon>Asteroideae</taxon>
        <taxon>Anthemideae</taxon>
        <taxon>Anthemidinae</taxon>
        <taxon>Tanacetum</taxon>
    </lineage>
</organism>
<sequence>DTTSVIDHYLGGVVLGKPFPKETELVYDKDEGMVKFEKEGENIIFKMPHKMEMFKHIEKDILKTDNIPSFITTGDNGNQEKTHYSDSLNLGPAYQRDENTTREI</sequence>
<gene>
    <name evidence="2" type="ORF">Tci_854292</name>
</gene>
<feature type="non-terminal residue" evidence="2">
    <location>
        <position position="1"/>
    </location>
</feature>
<accession>A0A699RE91</accession>
<feature type="compositionally biased region" description="Basic and acidic residues" evidence="1">
    <location>
        <begin position="95"/>
        <end position="104"/>
    </location>
</feature>
<evidence type="ECO:0000256" key="1">
    <source>
        <dbReference type="SAM" id="MobiDB-lite"/>
    </source>
</evidence>